<keyword evidence="2" id="KW-1185">Reference proteome</keyword>
<accession>A0AA86W2F7</accession>
<reference evidence="1" key="1">
    <citation type="submission" date="2023-10" db="EMBL/GenBank/DDBJ databases">
        <authorList>
            <person name="Domelevo Entfellner J.-B."/>
        </authorList>
    </citation>
    <scope>NUCLEOTIDE SEQUENCE</scope>
</reference>
<dbReference type="Proteomes" id="UP001189624">
    <property type="component" value="Chromosome 10"/>
</dbReference>
<gene>
    <name evidence="1" type="ORF">AYBTSS11_LOCUS29333</name>
</gene>
<proteinExistence type="predicted"/>
<dbReference type="EMBL" id="OY731407">
    <property type="protein sequence ID" value="CAJ1977184.1"/>
    <property type="molecule type" value="Genomic_DNA"/>
</dbReference>
<protein>
    <submittedName>
        <fullName evidence="1">Uncharacterized protein</fullName>
    </submittedName>
</protein>
<dbReference type="AlphaFoldDB" id="A0AA86W2F7"/>
<organism evidence="1 2">
    <name type="scientific">Sphenostylis stenocarpa</name>
    <dbReference type="NCBI Taxonomy" id="92480"/>
    <lineage>
        <taxon>Eukaryota</taxon>
        <taxon>Viridiplantae</taxon>
        <taxon>Streptophyta</taxon>
        <taxon>Embryophyta</taxon>
        <taxon>Tracheophyta</taxon>
        <taxon>Spermatophyta</taxon>
        <taxon>Magnoliopsida</taxon>
        <taxon>eudicotyledons</taxon>
        <taxon>Gunneridae</taxon>
        <taxon>Pentapetalae</taxon>
        <taxon>rosids</taxon>
        <taxon>fabids</taxon>
        <taxon>Fabales</taxon>
        <taxon>Fabaceae</taxon>
        <taxon>Papilionoideae</taxon>
        <taxon>50 kb inversion clade</taxon>
        <taxon>NPAAA clade</taxon>
        <taxon>indigoferoid/millettioid clade</taxon>
        <taxon>Phaseoleae</taxon>
        <taxon>Sphenostylis</taxon>
    </lineage>
</organism>
<sequence length="80" mass="8941">MQKSYTSTPTTNLNSQPLEHCVSFMNRISESFAVIIIFVSPLESESIRVVMITVAIGTSQYHGAIIMHPFGVYNIHVINE</sequence>
<name>A0AA86W2F7_9FABA</name>
<dbReference type="Gramene" id="rna-AYBTSS11_LOCUS29333">
    <property type="protein sequence ID" value="CAJ1977184.1"/>
    <property type="gene ID" value="gene-AYBTSS11_LOCUS29333"/>
</dbReference>
<evidence type="ECO:0000313" key="2">
    <source>
        <dbReference type="Proteomes" id="UP001189624"/>
    </source>
</evidence>
<evidence type="ECO:0000313" key="1">
    <source>
        <dbReference type="EMBL" id="CAJ1977184.1"/>
    </source>
</evidence>